<dbReference type="STRING" id="551991.SAMN05192529_11271"/>
<keyword evidence="2" id="KW-1185">Reference proteome</keyword>
<name>A0A1H3ZW01_9BACT</name>
<dbReference type="Pfam" id="PF22000">
    <property type="entry name" value="DUF6929"/>
    <property type="match status" value="1"/>
</dbReference>
<evidence type="ECO:0008006" key="3">
    <source>
        <dbReference type="Google" id="ProtNLM"/>
    </source>
</evidence>
<dbReference type="AlphaFoldDB" id="A0A1H3ZW01"/>
<gene>
    <name evidence="1" type="ORF">SAMN05192529_11271</name>
</gene>
<dbReference type="EMBL" id="FNQY01000012">
    <property type="protein sequence ID" value="SEA27859.1"/>
    <property type="molecule type" value="Genomic_DNA"/>
</dbReference>
<dbReference type="InterPro" id="IPR053851">
    <property type="entry name" value="DUF6929"/>
</dbReference>
<sequence>MAVKGGLDGENFNIEGIAFREGTWYFLNRGNGPLRQNIVFTFKGDTALGFDQKTIEVHRTSLPPIEGYPSGFSDGVLSGNRLWFLATAEDKASNFEDGANKGSFLSYLDLDSWSLGPVRRLSDQKKLEGLTVYKDSIFAPQAKSGQMNFLFCEDPDDVSNMICPIYQFAAVD</sequence>
<dbReference type="Proteomes" id="UP000199041">
    <property type="component" value="Unassembled WGS sequence"/>
</dbReference>
<evidence type="ECO:0000313" key="1">
    <source>
        <dbReference type="EMBL" id="SEA27859.1"/>
    </source>
</evidence>
<organism evidence="1 2">
    <name type="scientific">Arachidicoccus rhizosphaerae</name>
    <dbReference type="NCBI Taxonomy" id="551991"/>
    <lineage>
        <taxon>Bacteria</taxon>
        <taxon>Pseudomonadati</taxon>
        <taxon>Bacteroidota</taxon>
        <taxon>Chitinophagia</taxon>
        <taxon>Chitinophagales</taxon>
        <taxon>Chitinophagaceae</taxon>
        <taxon>Arachidicoccus</taxon>
    </lineage>
</organism>
<evidence type="ECO:0000313" key="2">
    <source>
        <dbReference type="Proteomes" id="UP000199041"/>
    </source>
</evidence>
<proteinExistence type="predicted"/>
<protein>
    <recommendedName>
        <fullName evidence="3">Esterase-like activity of phytase</fullName>
    </recommendedName>
</protein>
<dbReference type="OrthoDB" id="6710009at2"/>
<accession>A0A1H3ZW01</accession>
<reference evidence="1 2" key="1">
    <citation type="submission" date="2016-10" db="EMBL/GenBank/DDBJ databases">
        <authorList>
            <person name="de Groot N.N."/>
        </authorList>
    </citation>
    <scope>NUCLEOTIDE SEQUENCE [LARGE SCALE GENOMIC DNA]</scope>
    <source>
        <strain evidence="1 2">Vu-144</strain>
    </source>
</reference>